<dbReference type="EMBL" id="OGTW02000050">
    <property type="protein sequence ID" value="SPS11326.1"/>
    <property type="molecule type" value="Genomic_DNA"/>
</dbReference>
<proteinExistence type="predicted"/>
<protein>
    <recommendedName>
        <fullName evidence="4">LlaJI family restriction endonuclease</fullName>
    </recommendedName>
</protein>
<accession>A0A2X0R2W1</accession>
<sequence length="464" mass="54620">MIVDYAIEGAPIDKSKYQELGFTFGDLDVRKREKKSKSGKNDGFEIVCDFTGFLINNENDVLTVFPKHFPAKKENIENDSHLLFNVLMKAQNKKPVSMIGQNTTNNFQSDYPFDPFFRVYDYFSEFGLLFEDRKLIKPNQGGRIKWKETISKGEFYVERGKTVLFPFYYERKYNFSTFLTEAMIFAIDYTLMKFKYFIDLSDTGREFPDFDFLGSKDYVVEVLHSYKETEFKDSKIELLDALIAFFTQIKAGGNYYLKHYSFKSVWENMVEEFLNGNFESFTSGELKLKSNVRKALFKKPTFYPNSLNDSHYFQPDYYFVDELRNQIIFDAKYYSKVHGMNYKQICYNMFLEGYIGKEYPDNTKSSAVFPKSVLSGMGGYPTSDISYYGYIERERSSKSIAPKYNNVFSALILPSEERKRRQHFQLSSIYAEGDPNLFISEEYFNIKEVMQYYVNNRFVITNDK</sequence>
<reference evidence="1" key="1">
    <citation type="submission" date="2018-01" db="EMBL/GenBank/DDBJ databases">
        <authorList>
            <person name="Gaut B.S."/>
            <person name="Morton B.R."/>
            <person name="Clegg M.T."/>
            <person name="Duvall M.R."/>
        </authorList>
    </citation>
    <scope>NUCLEOTIDE SEQUENCE</scope>
    <source>
        <strain evidence="1">Lactococcus lactis</strain>
    </source>
</reference>
<gene>
    <name evidence="2" type="ORF">AMHIJAGA_01260</name>
</gene>
<dbReference type="RefSeq" id="WP_127093869.1">
    <property type="nucleotide sequence ID" value="NZ_OGTW02000050.1"/>
</dbReference>
<evidence type="ECO:0000313" key="1">
    <source>
        <dbReference type="EMBL" id="SPB25497.1"/>
    </source>
</evidence>
<dbReference type="Proteomes" id="UP000279235">
    <property type="component" value="Unassembled WGS sequence"/>
</dbReference>
<reference evidence="2" key="2">
    <citation type="submission" date="2018-05" db="EMBL/GenBank/DDBJ databases">
        <authorList>
            <person name="Lanie J.A."/>
            <person name="Ng W.-L."/>
            <person name="Kazmierczak K.M."/>
            <person name="Andrzejewski T.M."/>
            <person name="Davidsen T.M."/>
            <person name="Wayne K.J."/>
            <person name="Tettelin H."/>
            <person name="Glass J.I."/>
            <person name="Rusch D."/>
            <person name="Podicherti R."/>
            <person name="Tsui H.-C.T."/>
            <person name="Winkler M.E."/>
        </authorList>
    </citation>
    <scope>NUCLEOTIDE SEQUENCE</scope>
    <source>
        <strain evidence="2">Lactococcus lactis</strain>
    </source>
</reference>
<dbReference type="AlphaFoldDB" id="A0A2X0R2W1"/>
<organism evidence="2 3">
    <name type="scientific">Lactococcus lactis</name>
    <dbReference type="NCBI Taxonomy" id="1358"/>
    <lineage>
        <taxon>Bacteria</taxon>
        <taxon>Bacillati</taxon>
        <taxon>Bacillota</taxon>
        <taxon>Bacilli</taxon>
        <taxon>Lactobacillales</taxon>
        <taxon>Streptococcaceae</taxon>
        <taxon>Lactococcus</taxon>
    </lineage>
</organism>
<dbReference type="EMBL" id="OGTW01000050">
    <property type="protein sequence ID" value="SPB25497.1"/>
    <property type="molecule type" value="Genomic_DNA"/>
</dbReference>
<name>A0A2X0R2W1_9LACT</name>
<evidence type="ECO:0000313" key="3">
    <source>
        <dbReference type="Proteomes" id="UP000279235"/>
    </source>
</evidence>
<reference evidence="3" key="3">
    <citation type="submission" date="2018-05" db="EMBL/GenBank/DDBJ databases">
        <authorList>
            <person name="Duru I."/>
        </authorList>
    </citation>
    <scope>NUCLEOTIDE SEQUENCE [LARGE SCALE GENOMIC DNA]</scope>
</reference>
<evidence type="ECO:0000313" key="2">
    <source>
        <dbReference type="EMBL" id="SPS11326.1"/>
    </source>
</evidence>
<evidence type="ECO:0008006" key="4">
    <source>
        <dbReference type="Google" id="ProtNLM"/>
    </source>
</evidence>